<evidence type="ECO:0008006" key="3">
    <source>
        <dbReference type="Google" id="ProtNLM"/>
    </source>
</evidence>
<organism evidence="1 2">
    <name type="scientific">Citrullus colocynthis</name>
    <name type="common">colocynth</name>
    <dbReference type="NCBI Taxonomy" id="252529"/>
    <lineage>
        <taxon>Eukaryota</taxon>
        <taxon>Viridiplantae</taxon>
        <taxon>Streptophyta</taxon>
        <taxon>Embryophyta</taxon>
        <taxon>Tracheophyta</taxon>
        <taxon>Spermatophyta</taxon>
        <taxon>Magnoliopsida</taxon>
        <taxon>eudicotyledons</taxon>
        <taxon>Gunneridae</taxon>
        <taxon>Pentapetalae</taxon>
        <taxon>rosids</taxon>
        <taxon>fabids</taxon>
        <taxon>Cucurbitales</taxon>
        <taxon>Cucurbitaceae</taxon>
        <taxon>Benincaseae</taxon>
        <taxon>Citrullus</taxon>
    </lineage>
</organism>
<proteinExistence type="predicted"/>
<dbReference type="Proteomes" id="UP001642487">
    <property type="component" value="Chromosome 7"/>
</dbReference>
<dbReference type="EMBL" id="OZ021741">
    <property type="protein sequence ID" value="CAK9326515.1"/>
    <property type="molecule type" value="Genomic_DNA"/>
</dbReference>
<sequence length="177" mass="20195">MEYLLDENVFISCGIYKLGTEEENKKSIADGVFEVLLPQRLTWSLSHWPYFSNNMRPRKFHQATCHVILSNPQYKSSICGHIAVAESTLVDMICMNLTNQAVNQMKAEILIGYDLMHLVHVKLDPLMKQLPLASRSNHKDMLACFYIFLTKPSVLIDLTMGTRFAIIPAACCHFTKK</sequence>
<evidence type="ECO:0000313" key="2">
    <source>
        <dbReference type="Proteomes" id="UP001642487"/>
    </source>
</evidence>
<evidence type="ECO:0000313" key="1">
    <source>
        <dbReference type="EMBL" id="CAK9326515.1"/>
    </source>
</evidence>
<accession>A0ABP0Z3Y5</accession>
<reference evidence="1 2" key="1">
    <citation type="submission" date="2024-03" db="EMBL/GenBank/DDBJ databases">
        <authorList>
            <person name="Gkanogiannis A."/>
            <person name="Becerra Lopez-Lavalle L."/>
        </authorList>
    </citation>
    <scope>NUCLEOTIDE SEQUENCE [LARGE SCALE GENOMIC DNA]</scope>
</reference>
<name>A0ABP0Z3Y5_9ROSI</name>
<protein>
    <recommendedName>
        <fullName evidence="3">DUF4411 family protein</fullName>
    </recommendedName>
</protein>
<gene>
    <name evidence="1" type="ORF">CITCOLO1_LOCUS18868</name>
</gene>
<keyword evidence="2" id="KW-1185">Reference proteome</keyword>